<dbReference type="SUPFAM" id="SSF81301">
    <property type="entry name" value="Nucleotidyltransferase"/>
    <property type="match status" value="1"/>
</dbReference>
<dbReference type="GO" id="GO:0051607">
    <property type="term" value="P:defense response to virus"/>
    <property type="evidence" value="ECO:0007669"/>
    <property type="project" value="UniProtKB-KW"/>
</dbReference>
<evidence type="ECO:0000313" key="4">
    <source>
        <dbReference type="Proteomes" id="UP000306697"/>
    </source>
</evidence>
<dbReference type="EMBL" id="CP071248">
    <property type="protein sequence ID" value="QSP97636.1"/>
    <property type="molecule type" value="Genomic_DNA"/>
</dbReference>
<evidence type="ECO:0000256" key="1">
    <source>
        <dbReference type="ARBA" id="ARBA00023118"/>
    </source>
</evidence>
<dbReference type="Proteomes" id="UP000306697">
    <property type="component" value="Unassembled WGS sequence"/>
</dbReference>
<dbReference type="InterPro" id="IPR006116">
    <property type="entry name" value="NT_2-5OAS_ClassI-CCAase"/>
</dbReference>
<keyword evidence="3" id="KW-0808">Transferase</keyword>
<proteinExistence type="predicted"/>
<protein>
    <submittedName>
        <fullName evidence="2 3">Nucleotidyltransferase</fullName>
    </submittedName>
</protein>
<dbReference type="Pfam" id="PF18144">
    <property type="entry name" value="SMODS"/>
    <property type="match status" value="1"/>
</dbReference>
<dbReference type="GO" id="GO:0016779">
    <property type="term" value="F:nucleotidyltransferase activity"/>
    <property type="evidence" value="ECO:0007669"/>
    <property type="project" value="InterPro"/>
</dbReference>
<accession>A0A4V3YV74</accession>
<reference evidence="2" key="2">
    <citation type="submission" date="2021-03" db="EMBL/GenBank/DDBJ databases">
        <title>Genome sequencing of Bifidobacterium longum subsp. infantis JCM 7009.</title>
        <authorList>
            <person name="Kim J."/>
        </authorList>
    </citation>
    <scope>NUCLEOTIDE SEQUENCE</scope>
    <source>
        <strain evidence="2">JCM 7009</strain>
    </source>
</reference>
<organism evidence="3 4">
    <name type="scientific">Bifidobacterium longum subsp. infantis</name>
    <dbReference type="NCBI Taxonomy" id="1682"/>
    <lineage>
        <taxon>Bacteria</taxon>
        <taxon>Bacillati</taxon>
        <taxon>Actinomycetota</taxon>
        <taxon>Actinomycetes</taxon>
        <taxon>Bifidobacteriales</taxon>
        <taxon>Bifidobacteriaceae</taxon>
        <taxon>Bifidobacterium</taxon>
    </lineage>
</organism>
<keyword evidence="1" id="KW-0051">Antiviral defense</keyword>
<dbReference type="InterPro" id="IPR043519">
    <property type="entry name" value="NT_sf"/>
</dbReference>
<evidence type="ECO:0000313" key="2">
    <source>
        <dbReference type="EMBL" id="QSP97636.1"/>
    </source>
</evidence>
<dbReference type="EMBL" id="SSWL01000025">
    <property type="protein sequence ID" value="THJ26042.1"/>
    <property type="molecule type" value="Genomic_DNA"/>
</dbReference>
<reference evidence="3 4" key="1">
    <citation type="submission" date="2019-04" db="EMBL/GenBank/DDBJ databases">
        <title>Genome Announcement To Ensure Probiotic Safety of Bifidobacterium longum subsp infantis UBBI-01.</title>
        <authorList>
            <person name="Sulthana A."/>
            <person name="Lakshmi S.G."/>
            <person name="Madempudi R.S."/>
        </authorList>
    </citation>
    <scope>NUCLEOTIDE SEQUENCE [LARGE SCALE GENOMIC DNA]</scope>
    <source>
        <strain evidence="3 4">UBBI-01</strain>
    </source>
</reference>
<name>A0A4V3YV74_BIFLI</name>
<dbReference type="RefSeq" id="WP_136501138.1">
    <property type="nucleotide sequence ID" value="NZ_CP071248.1"/>
</dbReference>
<dbReference type="Proteomes" id="UP000663618">
    <property type="component" value="Chromosome"/>
</dbReference>
<gene>
    <name evidence="2" type="ORF">BLI009_00140</name>
    <name evidence="3" type="ORF">E6L38_12145</name>
</gene>
<sequence length="266" mass="29793">MVDRVRKYGETISLDTRQRISKHYHAVTRAINKEFWNSISDTLHSLYVGSYGRNTAIDTSDIDILVELPGNLFDRYNNLIGNSQSRLLQAVRNAILNTYPKSDVRADGQVVKIHFSDGMYFEIVPAFKNWNGSYIYPDSNTGGSWRSTNPKAEQDAMVEKNRNSNGLLYDTCKHIRYIRDTRFSSYHLSGIVIDGFVYNAIGSWCWLNSGEASSSPSGTYEEVLLDYYVWHGIGSGASMAAPGSNDIISTASSYECLGKVLGFMAQ</sequence>
<evidence type="ECO:0000313" key="3">
    <source>
        <dbReference type="EMBL" id="THJ26042.1"/>
    </source>
</evidence>
<dbReference type="Gene3D" id="3.30.460.10">
    <property type="entry name" value="Beta Polymerase, domain 2"/>
    <property type="match status" value="1"/>
</dbReference>
<dbReference type="AlphaFoldDB" id="A0A4V3YV74"/>
<dbReference type="CDD" id="cd05400">
    <property type="entry name" value="NT_2-5OAS_ClassI-CCAase"/>
    <property type="match status" value="1"/>
</dbReference>